<proteinExistence type="predicted"/>
<evidence type="ECO:0000313" key="4">
    <source>
        <dbReference type="Proteomes" id="UP001642409"/>
    </source>
</evidence>
<dbReference type="EMBL" id="CAXDID020000136">
    <property type="protein sequence ID" value="CAL6037310.1"/>
    <property type="molecule type" value="Genomic_DNA"/>
</dbReference>
<evidence type="ECO:0000256" key="1">
    <source>
        <dbReference type="SAM" id="Coils"/>
    </source>
</evidence>
<evidence type="ECO:0000313" key="2">
    <source>
        <dbReference type="EMBL" id="CAI9971716.1"/>
    </source>
</evidence>
<comment type="caution">
    <text evidence="2">The sequence shown here is derived from an EMBL/GenBank/DDBJ whole genome shotgun (WGS) entry which is preliminary data.</text>
</comment>
<gene>
    <name evidence="3" type="ORF">HINF_LOCUS36828</name>
    <name evidence="2" type="ORF">HINF_LOCUS59361</name>
</gene>
<feature type="coiled-coil region" evidence="1">
    <location>
        <begin position="175"/>
        <end position="338"/>
    </location>
</feature>
<protein>
    <submittedName>
        <fullName evidence="2">Uncharacterized protein</fullName>
    </submittedName>
</protein>
<reference evidence="3 4" key="2">
    <citation type="submission" date="2024-07" db="EMBL/GenBank/DDBJ databases">
        <authorList>
            <person name="Akdeniz Z."/>
        </authorList>
    </citation>
    <scope>NUCLEOTIDE SEQUENCE [LARGE SCALE GENOMIC DNA]</scope>
</reference>
<accession>A0AA86R577</accession>
<sequence>MNLQLKNLQQKFDQLELKYQAQLQKFTQQTQQCGELQHQLDIQSRKLHFDTKVQLQQKQEIESLQAQIAPLKQKAQKLETQLFTTSKQNGVYAMAQRQINLEQELQQSQAKLQEQLKQNADLRRELKITSEALVLKESSFYNTESTIPLHEQIRGSLLRTISALKSECDVFEKLHSESQVKIQQLSELNRKLENENLSLIQQVQITEEKFTISAEENILVKNIQLELENERQKSEVLTSRLKIASNINNELQNTIKQRADYQQIVQLNNQLKQELRNSEDEIENIKNEMVNIQQNQYNKANEEIIKQADEFQRLNQTVVQMHQEIEQLKGDKQRLQKVLCTMAKRQGGGINTQEIYG</sequence>
<evidence type="ECO:0000313" key="3">
    <source>
        <dbReference type="EMBL" id="CAL6037310.1"/>
    </source>
</evidence>
<organism evidence="2">
    <name type="scientific">Hexamita inflata</name>
    <dbReference type="NCBI Taxonomy" id="28002"/>
    <lineage>
        <taxon>Eukaryota</taxon>
        <taxon>Metamonada</taxon>
        <taxon>Diplomonadida</taxon>
        <taxon>Hexamitidae</taxon>
        <taxon>Hexamitinae</taxon>
        <taxon>Hexamita</taxon>
    </lineage>
</organism>
<dbReference type="EMBL" id="CATOUU010001095">
    <property type="protein sequence ID" value="CAI9971716.1"/>
    <property type="molecule type" value="Genomic_DNA"/>
</dbReference>
<reference evidence="2" key="1">
    <citation type="submission" date="2023-06" db="EMBL/GenBank/DDBJ databases">
        <authorList>
            <person name="Kurt Z."/>
        </authorList>
    </citation>
    <scope>NUCLEOTIDE SEQUENCE</scope>
</reference>
<dbReference type="Proteomes" id="UP001642409">
    <property type="component" value="Unassembled WGS sequence"/>
</dbReference>
<keyword evidence="1" id="KW-0175">Coiled coil</keyword>
<keyword evidence="4" id="KW-1185">Reference proteome</keyword>
<name>A0AA86R577_9EUKA</name>
<dbReference type="AlphaFoldDB" id="A0AA86R577"/>
<feature type="coiled-coil region" evidence="1">
    <location>
        <begin position="61"/>
        <end position="132"/>
    </location>
</feature>